<proteinExistence type="predicted"/>
<protein>
    <submittedName>
        <fullName evidence="1">Uncharacterized protein</fullName>
    </submittedName>
</protein>
<evidence type="ECO:0000313" key="2">
    <source>
        <dbReference type="Proteomes" id="UP001055580"/>
    </source>
</evidence>
<reference evidence="1" key="1">
    <citation type="submission" date="2022-05" db="EMBL/GenBank/DDBJ databases">
        <title>Sphingomonas sp. strain RMG20 Genome sequencing and assembly.</title>
        <authorList>
            <person name="Kim I."/>
        </authorList>
    </citation>
    <scope>NUCLEOTIDE SEQUENCE</scope>
    <source>
        <strain evidence="1">RMG20</strain>
    </source>
</reference>
<name>A0ABY4TVT2_9SPHN</name>
<accession>A0ABY4TVT2</accession>
<gene>
    <name evidence="1" type="ORF">M9980_04135</name>
</gene>
<dbReference type="Proteomes" id="UP001055580">
    <property type="component" value="Chromosome"/>
</dbReference>
<evidence type="ECO:0000313" key="1">
    <source>
        <dbReference type="EMBL" id="URW76417.1"/>
    </source>
</evidence>
<dbReference type="RefSeq" id="WP_250753660.1">
    <property type="nucleotide sequence ID" value="NZ_CP098401.1"/>
</dbReference>
<dbReference type="EMBL" id="CP098401">
    <property type="protein sequence ID" value="URW76417.1"/>
    <property type="molecule type" value="Genomic_DNA"/>
</dbReference>
<organism evidence="1 2">
    <name type="scientific">Sphingomonas donggukensis</name>
    <dbReference type="NCBI Taxonomy" id="2949093"/>
    <lineage>
        <taxon>Bacteria</taxon>
        <taxon>Pseudomonadati</taxon>
        <taxon>Pseudomonadota</taxon>
        <taxon>Alphaproteobacteria</taxon>
        <taxon>Sphingomonadales</taxon>
        <taxon>Sphingomonadaceae</taxon>
        <taxon>Sphingomonas</taxon>
    </lineage>
</organism>
<keyword evidence="2" id="KW-1185">Reference proteome</keyword>
<sequence length="65" mass="7588">MHNVPPLYRVRIEELTSKRTVVNTIHQGPLAPVLREGGMLEAVEETDKQTFWRVSPLQRKENEYV</sequence>